<accession>A2ESS8</accession>
<organism evidence="1 2">
    <name type="scientific">Trichomonas vaginalis (strain ATCC PRA-98 / G3)</name>
    <dbReference type="NCBI Taxonomy" id="412133"/>
    <lineage>
        <taxon>Eukaryota</taxon>
        <taxon>Metamonada</taxon>
        <taxon>Parabasalia</taxon>
        <taxon>Trichomonadida</taxon>
        <taxon>Trichomonadidae</taxon>
        <taxon>Trichomonas</taxon>
    </lineage>
</organism>
<dbReference type="CDD" id="cd19671">
    <property type="entry name" value="UBR-box_UBR4_5_6_7"/>
    <property type="match status" value="1"/>
</dbReference>
<evidence type="ECO:0000313" key="2">
    <source>
        <dbReference type="Proteomes" id="UP000001542"/>
    </source>
</evidence>
<name>A2ESS8_TRIV3</name>
<keyword evidence="2" id="KW-1185">Reference proteome</keyword>
<dbReference type="RefSeq" id="XP_001316477.1">
    <property type="nucleotide sequence ID" value="XM_001316442.1"/>
</dbReference>
<dbReference type="VEuPathDB" id="TrichDB:TVAG_390240"/>
<dbReference type="STRING" id="5722.A2ESS8"/>
<dbReference type="KEGG" id="tva:4762111"/>
<proteinExistence type="predicted"/>
<gene>
    <name evidence="1" type="ORF">TVAG_390240</name>
</gene>
<dbReference type="AlphaFoldDB" id="A2ESS8"/>
<dbReference type="Proteomes" id="UP000001542">
    <property type="component" value="Unassembled WGS sequence"/>
</dbReference>
<protein>
    <recommendedName>
        <fullName evidence="3">UBR-type domain-containing protein</fullName>
    </recommendedName>
</protein>
<reference evidence="1" key="2">
    <citation type="journal article" date="2007" name="Science">
        <title>Draft genome sequence of the sexually transmitted pathogen Trichomonas vaginalis.</title>
        <authorList>
            <person name="Carlton J.M."/>
            <person name="Hirt R.P."/>
            <person name="Silva J.C."/>
            <person name="Delcher A.L."/>
            <person name="Schatz M."/>
            <person name="Zhao Q."/>
            <person name="Wortman J.R."/>
            <person name="Bidwell S.L."/>
            <person name="Alsmark U.C.M."/>
            <person name="Besteiro S."/>
            <person name="Sicheritz-Ponten T."/>
            <person name="Noel C.J."/>
            <person name="Dacks J.B."/>
            <person name="Foster P.G."/>
            <person name="Simillion C."/>
            <person name="Van de Peer Y."/>
            <person name="Miranda-Saavedra D."/>
            <person name="Barton G.J."/>
            <person name="Westrop G.D."/>
            <person name="Mueller S."/>
            <person name="Dessi D."/>
            <person name="Fiori P.L."/>
            <person name="Ren Q."/>
            <person name="Paulsen I."/>
            <person name="Zhang H."/>
            <person name="Bastida-Corcuera F.D."/>
            <person name="Simoes-Barbosa A."/>
            <person name="Brown M.T."/>
            <person name="Hayes R.D."/>
            <person name="Mukherjee M."/>
            <person name="Okumura C.Y."/>
            <person name="Schneider R."/>
            <person name="Smith A.J."/>
            <person name="Vanacova S."/>
            <person name="Villalvazo M."/>
            <person name="Haas B.J."/>
            <person name="Pertea M."/>
            <person name="Feldblyum T.V."/>
            <person name="Utterback T.R."/>
            <person name="Shu C.L."/>
            <person name="Osoegawa K."/>
            <person name="de Jong P.J."/>
            <person name="Hrdy I."/>
            <person name="Horvathova L."/>
            <person name="Zubacova Z."/>
            <person name="Dolezal P."/>
            <person name="Malik S.B."/>
            <person name="Logsdon J.M. Jr."/>
            <person name="Henze K."/>
            <person name="Gupta A."/>
            <person name="Wang C.C."/>
            <person name="Dunne R.L."/>
            <person name="Upcroft J.A."/>
            <person name="Upcroft P."/>
            <person name="White O."/>
            <person name="Salzberg S.L."/>
            <person name="Tang P."/>
            <person name="Chiu C.-H."/>
            <person name="Lee Y.-S."/>
            <person name="Embley T.M."/>
            <person name="Coombs G.H."/>
            <person name="Mottram J.C."/>
            <person name="Tachezy J."/>
            <person name="Fraser-Liggett C.M."/>
            <person name="Johnson P.J."/>
        </authorList>
    </citation>
    <scope>NUCLEOTIDE SEQUENCE [LARGE SCALE GENOMIC DNA]</scope>
    <source>
        <strain evidence="1">G3</strain>
    </source>
</reference>
<evidence type="ECO:0000313" key="1">
    <source>
        <dbReference type="EMBL" id="EAY04254.1"/>
    </source>
</evidence>
<dbReference type="InParanoid" id="A2ESS8"/>
<dbReference type="SMR" id="A2ESS8"/>
<dbReference type="EMBL" id="DS113480">
    <property type="protein sequence ID" value="EAY04254.1"/>
    <property type="molecule type" value="Genomic_DNA"/>
</dbReference>
<evidence type="ECO:0008006" key="3">
    <source>
        <dbReference type="Google" id="ProtNLM"/>
    </source>
</evidence>
<reference evidence="1" key="1">
    <citation type="submission" date="2006-10" db="EMBL/GenBank/DDBJ databases">
        <authorList>
            <person name="Amadeo P."/>
            <person name="Zhao Q."/>
            <person name="Wortman J."/>
            <person name="Fraser-Liggett C."/>
            <person name="Carlton J."/>
        </authorList>
    </citation>
    <scope>NUCLEOTIDE SEQUENCE</scope>
    <source>
        <strain evidence="1">G3</strain>
    </source>
</reference>
<dbReference type="VEuPathDB" id="TrichDB:TVAGG3_0181850"/>
<sequence length="335" mass="38340">MKAIHFSPTKVFNCGSLVKDSQEEFEIIYNQTKTLKMKKFEAILLSNLIYSIISTDNSCSSYQLQCHLDDEIITSFFAQISSTNFDISLDKADRYLIIAKELDMPEVIEAINFNAAMISIQELDLPLVFYDYKSLLQSLAKNINLVPLKWLNSIATHFLVDIYEQYPQFENWNTYTNTIIKHHLPVYYLNDLPIQQLDIPTIENLLNYLIENNTQEWITMISMELARMAQDLKGEIAKLSDIIKNGVTFDKEIDCMFIKSGRDSICGEFWKCLQCCQGDRVICTACKNRCHAGHPVVRCSIDRGYCDCGAGKLDCKCQCMGRTNLIKSSSMIGRV</sequence>